<feature type="compositionally biased region" description="Low complexity" evidence="5">
    <location>
        <begin position="67"/>
        <end position="77"/>
    </location>
</feature>
<dbReference type="InterPro" id="IPR050307">
    <property type="entry name" value="Sterol_Desaturase_Related"/>
</dbReference>
<dbReference type="PANTHER" id="PTHR11863">
    <property type="entry name" value="STEROL DESATURASE"/>
    <property type="match status" value="1"/>
</dbReference>
<dbReference type="AlphaFoldDB" id="A0A8C9SEW1"/>
<evidence type="ECO:0000256" key="4">
    <source>
        <dbReference type="ARBA" id="ARBA00023136"/>
    </source>
</evidence>
<dbReference type="GeneTree" id="ENSGT00940000157328"/>
<dbReference type="GO" id="GO:0016020">
    <property type="term" value="C:membrane"/>
    <property type="evidence" value="ECO:0007669"/>
    <property type="project" value="UniProtKB-SubCell"/>
</dbReference>
<dbReference type="InterPro" id="IPR006694">
    <property type="entry name" value="Fatty_acid_hydroxylase"/>
</dbReference>
<keyword evidence="9" id="KW-1185">Reference proteome</keyword>
<dbReference type="GO" id="GO:0005506">
    <property type="term" value="F:iron ion binding"/>
    <property type="evidence" value="ECO:0007669"/>
    <property type="project" value="InterPro"/>
</dbReference>
<sequence length="402" mass="45943">MNVQPWVIHPRHRYIPRPHTHREQRSASAPRALTTQQPLTTQQRHIGGAHLGSHDTRDSRTRDPDMQGQSASGSSAEQRSRRPESSGGLWDSVKKAAFVIGSGLFLMAAFRNSITWHLQKFWGASGDFWQKQWTNVYHLFGGNEWALFFVGTMVVPTLAFWLFNALFIVADLTGKPTFITRYRIQMDKNNPVDPVKLRQAVKKVLANQVFLSMPMVVVAYKVMRWHGNPCSLELPTFHWVLLELAISGLLEEIFFYYSHRLFHHPAIYKHVHKIHHEWTAPVGVVSLYAHPLEHVLSNMMPAVIGPLLLGSHLATTSLWFTIALLVTTVSHCGYHLPLLPSPEFHDFHHLKFNQCYGVLGVLDRLHGTDSVFRQTKSYDRHTLLLSLTPLNESIPDKPRKED</sequence>
<evidence type="ECO:0000313" key="8">
    <source>
        <dbReference type="Ensembl" id="ENSSFOP00015031654.2"/>
    </source>
</evidence>
<feature type="transmembrane region" description="Helical" evidence="6">
    <location>
        <begin position="145"/>
        <end position="169"/>
    </location>
</feature>
<evidence type="ECO:0000259" key="7">
    <source>
        <dbReference type="Pfam" id="PF04116"/>
    </source>
</evidence>
<dbReference type="Pfam" id="PF04116">
    <property type="entry name" value="FA_hydroxylase"/>
    <property type="match status" value="1"/>
</dbReference>
<keyword evidence="3 6" id="KW-1133">Transmembrane helix</keyword>
<gene>
    <name evidence="8" type="primary">FAXDC2</name>
    <name evidence="8" type="synonym">faxdc2</name>
</gene>
<evidence type="ECO:0000313" key="9">
    <source>
        <dbReference type="Proteomes" id="UP000694397"/>
    </source>
</evidence>
<feature type="compositionally biased region" description="Basic and acidic residues" evidence="5">
    <location>
        <begin position="52"/>
        <end position="65"/>
    </location>
</feature>
<dbReference type="GeneID" id="108920320"/>
<feature type="domain" description="Fatty acid hydroxylase" evidence="7">
    <location>
        <begin position="248"/>
        <end position="368"/>
    </location>
</feature>
<evidence type="ECO:0000256" key="1">
    <source>
        <dbReference type="ARBA" id="ARBA00004370"/>
    </source>
</evidence>
<comment type="subcellular location">
    <subcellularLocation>
        <location evidence="1">Membrane</location>
    </subcellularLocation>
</comment>
<dbReference type="Proteomes" id="UP000694397">
    <property type="component" value="Chromosome 21"/>
</dbReference>
<reference evidence="8 9" key="1">
    <citation type="submission" date="2019-04" db="EMBL/GenBank/DDBJ databases">
        <authorList>
            <consortium name="Wellcome Sanger Institute Data Sharing"/>
        </authorList>
    </citation>
    <scope>NUCLEOTIDE SEQUENCE [LARGE SCALE GENOMIC DNA]</scope>
</reference>
<proteinExistence type="predicted"/>
<dbReference type="OrthoDB" id="408954at2759"/>
<dbReference type="CTD" id="10826"/>
<feature type="compositionally biased region" description="Low complexity" evidence="5">
    <location>
        <begin position="33"/>
        <end position="43"/>
    </location>
</feature>
<feature type="transmembrane region" description="Helical" evidence="6">
    <location>
        <begin position="237"/>
        <end position="257"/>
    </location>
</feature>
<feature type="transmembrane region" description="Helical" evidence="6">
    <location>
        <begin position="204"/>
        <end position="222"/>
    </location>
</feature>
<feature type="region of interest" description="Disordered" evidence="5">
    <location>
        <begin position="1"/>
        <end position="88"/>
    </location>
</feature>
<evidence type="ECO:0000256" key="3">
    <source>
        <dbReference type="ARBA" id="ARBA00022989"/>
    </source>
</evidence>
<protein>
    <submittedName>
        <fullName evidence="8">Fatty acid hydroxylase domain containing 2</fullName>
    </submittedName>
</protein>
<keyword evidence="4 6" id="KW-0472">Membrane</keyword>
<dbReference type="GO" id="GO:0016491">
    <property type="term" value="F:oxidoreductase activity"/>
    <property type="evidence" value="ECO:0007669"/>
    <property type="project" value="InterPro"/>
</dbReference>
<reference evidence="8" key="2">
    <citation type="submission" date="2025-08" db="UniProtKB">
        <authorList>
            <consortium name="Ensembl"/>
        </authorList>
    </citation>
    <scope>IDENTIFICATION</scope>
</reference>
<dbReference type="RefSeq" id="XP_018584491.2">
    <property type="nucleotide sequence ID" value="XM_018728975.2"/>
</dbReference>
<keyword evidence="2 6" id="KW-0812">Transmembrane</keyword>
<evidence type="ECO:0000256" key="6">
    <source>
        <dbReference type="SAM" id="Phobius"/>
    </source>
</evidence>
<dbReference type="GO" id="GO:0008610">
    <property type="term" value="P:lipid biosynthetic process"/>
    <property type="evidence" value="ECO:0007669"/>
    <property type="project" value="InterPro"/>
</dbReference>
<evidence type="ECO:0000256" key="2">
    <source>
        <dbReference type="ARBA" id="ARBA00022692"/>
    </source>
</evidence>
<feature type="transmembrane region" description="Helical" evidence="6">
    <location>
        <begin position="96"/>
        <end position="114"/>
    </location>
</feature>
<name>A0A8C9SEW1_SCLFO</name>
<dbReference type="Ensembl" id="ENSSFOT00015032008.2">
    <property type="protein sequence ID" value="ENSSFOP00015031654.2"/>
    <property type="gene ID" value="ENSSFOG00015020279.2"/>
</dbReference>
<feature type="compositionally biased region" description="Basic residues" evidence="5">
    <location>
        <begin position="9"/>
        <end position="22"/>
    </location>
</feature>
<evidence type="ECO:0000256" key="5">
    <source>
        <dbReference type="SAM" id="MobiDB-lite"/>
    </source>
</evidence>
<organism evidence="8 9">
    <name type="scientific">Scleropages formosus</name>
    <name type="common">Asian bonytongue</name>
    <name type="synonym">Osteoglossum formosum</name>
    <dbReference type="NCBI Taxonomy" id="113540"/>
    <lineage>
        <taxon>Eukaryota</taxon>
        <taxon>Metazoa</taxon>
        <taxon>Chordata</taxon>
        <taxon>Craniata</taxon>
        <taxon>Vertebrata</taxon>
        <taxon>Euteleostomi</taxon>
        <taxon>Actinopterygii</taxon>
        <taxon>Neopterygii</taxon>
        <taxon>Teleostei</taxon>
        <taxon>Osteoglossocephala</taxon>
        <taxon>Osteoglossomorpha</taxon>
        <taxon>Osteoglossiformes</taxon>
        <taxon>Osteoglossidae</taxon>
        <taxon>Scleropages</taxon>
    </lineage>
</organism>
<reference evidence="8" key="3">
    <citation type="submission" date="2025-09" db="UniProtKB">
        <authorList>
            <consortium name="Ensembl"/>
        </authorList>
    </citation>
    <scope>IDENTIFICATION</scope>
</reference>
<accession>A0A8C9SEW1</accession>
<dbReference type="KEGG" id="sfm:108920320"/>